<keyword evidence="2" id="KW-0812">Transmembrane</keyword>
<reference evidence="5" key="1">
    <citation type="journal article" date="2019" name="Int. J. Syst. Evol. Microbiol.">
        <title>The Global Catalogue of Microorganisms (GCM) 10K type strain sequencing project: providing services to taxonomists for standard genome sequencing and annotation.</title>
        <authorList>
            <consortium name="The Broad Institute Genomics Platform"/>
            <consortium name="The Broad Institute Genome Sequencing Center for Infectious Disease"/>
            <person name="Wu L."/>
            <person name="Ma J."/>
        </authorList>
    </citation>
    <scope>NUCLEOTIDE SEQUENCE [LARGE SCALE GENOMIC DNA]</scope>
    <source>
        <strain evidence="5">JCM 11896</strain>
    </source>
</reference>
<evidence type="ECO:0000259" key="3">
    <source>
        <dbReference type="Pfam" id="PF02698"/>
    </source>
</evidence>
<evidence type="ECO:0000313" key="4">
    <source>
        <dbReference type="EMBL" id="GAA1385122.1"/>
    </source>
</evidence>
<dbReference type="InterPro" id="IPR014729">
    <property type="entry name" value="Rossmann-like_a/b/a_fold"/>
</dbReference>
<sequence>MSAASSRRGLGGAAPVAPGGPARGRPAPARGPVRTGMTWGARLLVGGLVMLIAVVGVTALRVWQVARVDDQRPVDAVVVLGAAQYNGEPSAVLAARLRHAAQLYADGVAPRIVTVGGGRTGDRYTEAEASRDWLVARGVPASAVEAVPEGADTLGSLQAVAASARSQGWSSALLVSDPWHSLRARTMARDAGLEAWTSPTRSGPIVQTRETQLRYIYRETGALLFYALTHASVDTASSGQG</sequence>
<name>A0ABP4I9H7_9PSEU</name>
<protein>
    <submittedName>
        <fullName evidence="4">YdcF family protein</fullName>
    </submittedName>
</protein>
<evidence type="ECO:0000256" key="2">
    <source>
        <dbReference type="SAM" id="Phobius"/>
    </source>
</evidence>
<dbReference type="PANTHER" id="PTHR30336:SF20">
    <property type="entry name" value="DUF218 DOMAIN-CONTAINING PROTEIN"/>
    <property type="match status" value="1"/>
</dbReference>
<keyword evidence="2" id="KW-0472">Membrane</keyword>
<evidence type="ECO:0000313" key="5">
    <source>
        <dbReference type="Proteomes" id="UP001501414"/>
    </source>
</evidence>
<dbReference type="EMBL" id="BAAAJK010000006">
    <property type="protein sequence ID" value="GAA1385122.1"/>
    <property type="molecule type" value="Genomic_DNA"/>
</dbReference>
<feature type="transmembrane region" description="Helical" evidence="2">
    <location>
        <begin position="43"/>
        <end position="63"/>
    </location>
</feature>
<proteinExistence type="predicted"/>
<organism evidence="4 5">
    <name type="scientific">Pseudonocardia kongjuensis</name>
    <dbReference type="NCBI Taxonomy" id="102227"/>
    <lineage>
        <taxon>Bacteria</taxon>
        <taxon>Bacillati</taxon>
        <taxon>Actinomycetota</taxon>
        <taxon>Actinomycetes</taxon>
        <taxon>Pseudonocardiales</taxon>
        <taxon>Pseudonocardiaceae</taxon>
        <taxon>Pseudonocardia</taxon>
    </lineage>
</organism>
<comment type="caution">
    <text evidence="4">The sequence shown here is derived from an EMBL/GenBank/DDBJ whole genome shotgun (WGS) entry which is preliminary data.</text>
</comment>
<evidence type="ECO:0000256" key="1">
    <source>
        <dbReference type="SAM" id="MobiDB-lite"/>
    </source>
</evidence>
<keyword evidence="2" id="KW-1133">Transmembrane helix</keyword>
<dbReference type="Gene3D" id="3.40.50.620">
    <property type="entry name" value="HUPs"/>
    <property type="match status" value="1"/>
</dbReference>
<dbReference type="InterPro" id="IPR051599">
    <property type="entry name" value="Cell_Envelope_Assoc"/>
</dbReference>
<dbReference type="Pfam" id="PF02698">
    <property type="entry name" value="DUF218"/>
    <property type="match status" value="1"/>
</dbReference>
<dbReference type="CDD" id="cd06259">
    <property type="entry name" value="YdcF-like"/>
    <property type="match status" value="1"/>
</dbReference>
<feature type="region of interest" description="Disordered" evidence="1">
    <location>
        <begin position="1"/>
        <end position="32"/>
    </location>
</feature>
<accession>A0ABP4I9H7</accession>
<dbReference type="InterPro" id="IPR003848">
    <property type="entry name" value="DUF218"/>
</dbReference>
<dbReference type="Proteomes" id="UP001501414">
    <property type="component" value="Unassembled WGS sequence"/>
</dbReference>
<feature type="domain" description="DUF218" evidence="3">
    <location>
        <begin position="75"/>
        <end position="219"/>
    </location>
</feature>
<keyword evidence="5" id="KW-1185">Reference proteome</keyword>
<dbReference type="PANTHER" id="PTHR30336">
    <property type="entry name" value="INNER MEMBRANE PROTEIN, PROBABLE PERMEASE"/>
    <property type="match status" value="1"/>
</dbReference>
<gene>
    <name evidence="4" type="ORF">GCM10009613_16990</name>
</gene>